<dbReference type="KEGG" id="fcj:RN605_13665"/>
<feature type="transmembrane region" description="Helical" evidence="1">
    <location>
        <begin position="68"/>
        <end position="84"/>
    </location>
</feature>
<sequence>MKSKLWLTLTVLLFLVVNTSYFWMGKFGSLALPVFIILILVFLVLCFALLQQFYFLIKDNFKDRNKNLTIGLMCTLLVLTFFKPKGIINFESFESKAVLIAQREGVANCMTILKLKENNRFKERVVCFGISEVTGNYRIKNDTIFFNDIVHGLEEDDFFEFAVIKPSKGFNDANHFEMIRYKNKQDTVGDFLYVIKNELNKN</sequence>
<gene>
    <name evidence="3" type="ORF">RN605_13665</name>
    <name evidence="2" type="ORF">RN608_06495</name>
</gene>
<dbReference type="Proteomes" id="UP001304515">
    <property type="component" value="Chromosome"/>
</dbReference>
<dbReference type="AlphaFoldDB" id="A0AA96F2C5"/>
<evidence type="ECO:0000313" key="4">
    <source>
        <dbReference type="Proteomes" id="UP001304515"/>
    </source>
</evidence>
<keyword evidence="1" id="KW-1133">Transmembrane helix</keyword>
<evidence type="ECO:0000313" key="3">
    <source>
        <dbReference type="EMBL" id="WNM21713.1"/>
    </source>
</evidence>
<keyword evidence="4" id="KW-1185">Reference proteome</keyword>
<dbReference type="EMBL" id="CP134890">
    <property type="protein sequence ID" value="WNM21713.1"/>
    <property type="molecule type" value="Genomic_DNA"/>
</dbReference>
<organism evidence="3 4">
    <name type="scientific">Flavobacterium capsici</name>
    <dbReference type="NCBI Taxonomy" id="3075618"/>
    <lineage>
        <taxon>Bacteria</taxon>
        <taxon>Pseudomonadati</taxon>
        <taxon>Bacteroidota</taxon>
        <taxon>Flavobacteriia</taxon>
        <taxon>Flavobacteriales</taxon>
        <taxon>Flavobacteriaceae</taxon>
        <taxon>Flavobacterium</taxon>
    </lineage>
</organism>
<evidence type="ECO:0000313" key="2">
    <source>
        <dbReference type="EMBL" id="WNM20323.1"/>
    </source>
</evidence>
<keyword evidence="1" id="KW-0812">Transmembrane</keyword>
<reference evidence="3 4" key="1">
    <citation type="submission" date="2023-09" db="EMBL/GenBank/DDBJ databases">
        <title>Flavobacterium sp. a novel bacteria isolate from Pepper rhizosphere.</title>
        <authorList>
            <person name="Peng Y."/>
            <person name="Lee J."/>
        </authorList>
    </citation>
    <scope>NUCLEOTIDE SEQUENCE [LARGE SCALE GENOMIC DNA]</scope>
    <source>
        <strain evidence="2">PMR2A8</strain>
        <strain evidence="3 4">PMTSA4</strain>
    </source>
</reference>
<evidence type="ECO:0000256" key="1">
    <source>
        <dbReference type="SAM" id="Phobius"/>
    </source>
</evidence>
<name>A0AA96F2C5_9FLAO</name>
<keyword evidence="1" id="KW-0472">Membrane</keyword>
<dbReference type="RefSeq" id="WP_313325643.1">
    <property type="nucleotide sequence ID" value="NZ_CP134878.1"/>
</dbReference>
<dbReference type="EMBL" id="CP134878">
    <property type="protein sequence ID" value="WNM20323.1"/>
    <property type="molecule type" value="Genomic_DNA"/>
</dbReference>
<proteinExistence type="predicted"/>
<accession>A0AA96J4B7</accession>
<feature type="transmembrane region" description="Helical" evidence="1">
    <location>
        <begin position="35"/>
        <end position="56"/>
    </location>
</feature>
<accession>A0AA96F2C5</accession>
<protein>
    <submittedName>
        <fullName evidence="3">Uncharacterized protein</fullName>
    </submittedName>
</protein>